<dbReference type="STRING" id="926559.JoomaDRAFT_0170"/>
<dbReference type="InterPro" id="IPR002068">
    <property type="entry name" value="A-crystallin/Hsp20_dom"/>
</dbReference>
<dbReference type="RefSeq" id="WP_008615990.1">
    <property type="nucleotide sequence ID" value="NZ_JH651380.1"/>
</dbReference>
<reference evidence="4 5" key="1">
    <citation type="submission" date="2012-02" db="EMBL/GenBank/DDBJ databases">
        <title>Improved High-Quality Draft genome of Joostella marina DSM 19592.</title>
        <authorList>
            <consortium name="US DOE Joint Genome Institute (JGI-PGF)"/>
            <person name="Lucas S."/>
            <person name="Copeland A."/>
            <person name="Lapidus A."/>
            <person name="Bruce D."/>
            <person name="Goodwin L."/>
            <person name="Pitluck S."/>
            <person name="Peters L."/>
            <person name="Chertkov O."/>
            <person name="Ovchinnikova G."/>
            <person name="Kyrpides N."/>
            <person name="Mavromatis K."/>
            <person name="Detter J.C."/>
            <person name="Han C."/>
            <person name="Land M."/>
            <person name="Hauser L."/>
            <person name="Markowitz V."/>
            <person name="Cheng J.-F."/>
            <person name="Hugenholtz P."/>
            <person name="Woyke T."/>
            <person name="Wu D."/>
            <person name="Tindall B."/>
            <person name="Brambilla E."/>
            <person name="Klenk H.-P."/>
            <person name="Eisen J.A."/>
        </authorList>
    </citation>
    <scope>NUCLEOTIDE SEQUENCE [LARGE SCALE GENOMIC DNA]</scope>
    <source>
        <strain evidence="4 5">DSM 19592</strain>
    </source>
</reference>
<dbReference type="InterPro" id="IPR008978">
    <property type="entry name" value="HSP20-like_chaperone"/>
</dbReference>
<keyword evidence="5" id="KW-1185">Reference proteome</keyword>
<dbReference type="OrthoDB" id="9814487at2"/>
<evidence type="ECO:0000259" key="3">
    <source>
        <dbReference type="PROSITE" id="PS01031"/>
    </source>
</evidence>
<evidence type="ECO:0000256" key="2">
    <source>
        <dbReference type="RuleBase" id="RU003616"/>
    </source>
</evidence>
<dbReference type="CDD" id="cd06464">
    <property type="entry name" value="ACD_sHsps-like"/>
    <property type="match status" value="1"/>
</dbReference>
<dbReference type="Gene3D" id="2.60.40.790">
    <property type="match status" value="1"/>
</dbReference>
<protein>
    <submittedName>
        <fullName evidence="4">Molecular chaperone (Small heat shock protein)</fullName>
    </submittedName>
</protein>
<evidence type="ECO:0000313" key="4">
    <source>
        <dbReference type="EMBL" id="EIJ37230.1"/>
    </source>
</evidence>
<proteinExistence type="inferred from homology"/>
<dbReference type="PANTHER" id="PTHR11527">
    <property type="entry name" value="HEAT-SHOCK PROTEIN 20 FAMILY MEMBER"/>
    <property type="match status" value="1"/>
</dbReference>
<dbReference type="PROSITE" id="PS01031">
    <property type="entry name" value="SHSP"/>
    <property type="match status" value="1"/>
</dbReference>
<dbReference type="SUPFAM" id="SSF49764">
    <property type="entry name" value="HSP20-like chaperones"/>
    <property type="match status" value="1"/>
</dbReference>
<dbReference type="eggNOG" id="COG0071">
    <property type="taxonomic scope" value="Bacteria"/>
</dbReference>
<dbReference type="Pfam" id="PF00011">
    <property type="entry name" value="HSP20"/>
    <property type="match status" value="1"/>
</dbReference>
<evidence type="ECO:0000256" key="1">
    <source>
        <dbReference type="PROSITE-ProRule" id="PRU00285"/>
    </source>
</evidence>
<gene>
    <name evidence="4" type="ORF">JoomaDRAFT_0170</name>
</gene>
<accession>I3C0T7</accession>
<dbReference type="AlphaFoldDB" id="I3C0T7"/>
<organism evidence="4 5">
    <name type="scientific">Galbibacter orientalis DSM 19592</name>
    <dbReference type="NCBI Taxonomy" id="926559"/>
    <lineage>
        <taxon>Bacteria</taxon>
        <taxon>Pseudomonadati</taxon>
        <taxon>Bacteroidota</taxon>
        <taxon>Flavobacteriia</taxon>
        <taxon>Flavobacteriales</taxon>
        <taxon>Flavobacteriaceae</taxon>
        <taxon>Galbibacter</taxon>
    </lineage>
</organism>
<dbReference type="InterPro" id="IPR031107">
    <property type="entry name" value="Small_HSP"/>
</dbReference>
<sequence>MSLVKRNNVMFPTFFDEVLNPDWFGGMENKKSFVPAVNILENDKGFSLALAVPGFKKEDFKIEVDKEVLTVSAEVKTEKESEDKTEMYSRKEFSFSSFKRLFTLPKTVNSDEINATYEAGVLTLTLPKKDEALPKPKRLIDIA</sequence>
<dbReference type="HOGENOM" id="CLU_046737_8_4_10"/>
<feature type="domain" description="SHSP" evidence="3">
    <location>
        <begin position="28"/>
        <end position="143"/>
    </location>
</feature>
<dbReference type="Proteomes" id="UP000004690">
    <property type="component" value="Unassembled WGS sequence"/>
</dbReference>
<dbReference type="EMBL" id="JH651380">
    <property type="protein sequence ID" value="EIJ37230.1"/>
    <property type="molecule type" value="Genomic_DNA"/>
</dbReference>
<comment type="similarity">
    <text evidence="1 2">Belongs to the small heat shock protein (HSP20) family.</text>
</comment>
<keyword evidence="4" id="KW-0346">Stress response</keyword>
<evidence type="ECO:0000313" key="5">
    <source>
        <dbReference type="Proteomes" id="UP000004690"/>
    </source>
</evidence>
<name>I3C0T7_9FLAO</name>